<keyword evidence="12" id="KW-1185">Reference proteome</keyword>
<evidence type="ECO:0000313" key="12">
    <source>
        <dbReference type="Proteomes" id="UP001316184"/>
    </source>
</evidence>
<evidence type="ECO:0000256" key="1">
    <source>
        <dbReference type="ARBA" id="ARBA00000085"/>
    </source>
</evidence>
<keyword evidence="8" id="KW-0902">Two-component regulatory system</keyword>
<evidence type="ECO:0000256" key="8">
    <source>
        <dbReference type="ARBA" id="ARBA00023012"/>
    </source>
</evidence>
<dbReference type="SUPFAM" id="SSF55874">
    <property type="entry name" value="ATPase domain of HSP90 chaperone/DNA topoisomerase II/histidine kinase"/>
    <property type="match status" value="1"/>
</dbReference>
<evidence type="ECO:0000256" key="4">
    <source>
        <dbReference type="ARBA" id="ARBA00022679"/>
    </source>
</evidence>
<gene>
    <name evidence="11" type="ORF">NQV15_09235</name>
</gene>
<dbReference type="PANTHER" id="PTHR24421">
    <property type="entry name" value="NITRATE/NITRITE SENSOR PROTEIN NARX-RELATED"/>
    <property type="match status" value="1"/>
</dbReference>
<evidence type="ECO:0000313" key="11">
    <source>
        <dbReference type="EMBL" id="UUP12045.1"/>
    </source>
</evidence>
<evidence type="ECO:0000256" key="2">
    <source>
        <dbReference type="ARBA" id="ARBA00012438"/>
    </source>
</evidence>
<organism evidence="11 12">
    <name type="scientific">Aeromicrobium wangtongii</name>
    <dbReference type="NCBI Taxonomy" id="2969247"/>
    <lineage>
        <taxon>Bacteria</taxon>
        <taxon>Bacillati</taxon>
        <taxon>Actinomycetota</taxon>
        <taxon>Actinomycetes</taxon>
        <taxon>Propionibacteriales</taxon>
        <taxon>Nocardioidaceae</taxon>
        <taxon>Aeromicrobium</taxon>
    </lineage>
</organism>
<keyword evidence="6 11" id="KW-0418">Kinase</keyword>
<keyword evidence="9" id="KW-0812">Transmembrane</keyword>
<keyword evidence="3" id="KW-0597">Phosphoprotein</keyword>
<feature type="domain" description="Signal transduction histidine kinase subgroup 3 dimerisation and phosphoacceptor" evidence="10">
    <location>
        <begin position="212"/>
        <end position="269"/>
    </location>
</feature>
<evidence type="ECO:0000256" key="5">
    <source>
        <dbReference type="ARBA" id="ARBA00022741"/>
    </source>
</evidence>
<keyword evidence="9" id="KW-1133">Transmembrane helix</keyword>
<protein>
    <recommendedName>
        <fullName evidence="2">histidine kinase</fullName>
        <ecNumber evidence="2">2.7.13.3</ecNumber>
    </recommendedName>
</protein>
<evidence type="ECO:0000256" key="3">
    <source>
        <dbReference type="ARBA" id="ARBA00022553"/>
    </source>
</evidence>
<accession>A0ABY5M1F4</accession>
<dbReference type="InterPro" id="IPR011712">
    <property type="entry name" value="Sig_transdc_His_kin_sub3_dim/P"/>
</dbReference>
<name>A0ABY5M1F4_9ACTN</name>
<comment type="catalytic activity">
    <reaction evidence="1">
        <text>ATP + protein L-histidine = ADP + protein N-phospho-L-histidine.</text>
        <dbReference type="EC" id="2.7.13.3"/>
    </reaction>
</comment>
<keyword evidence="9" id="KW-0472">Membrane</keyword>
<keyword evidence="7" id="KW-0067">ATP-binding</keyword>
<sequence>MTSHPVFRVSWLPALVSLPVAALGWFDLKLRYSGWSDVPAGAWAGMLGCTVAAALLFRAPGAALLTAWLANLAMMTASVHLTSAHLVALLVSFGAARYGNALVVWLSGLSIALEAGVEVLIFHQDGDPLDVLRVGDRAGSVAHGATSDVLAPLAVAVVTLSTPWLIGLLLRSHDANERSRIDRDVAEARQHEAEARLAHATEVADLRAAQTQMANEVHDVVGHSLAVILAQAESARFLDDDQPDRIREILQHVASAARLSLQDIHAVLRAGGSDAGPASVRVEDLIDGLRKAGRDIRVSVVGMPQPLPHDVEFVAFRVLQEMLTNALRHGLLDAPLWVAQRWENDLQLEVRNVVRPPCEHRPGGGHGVAGMRRRVESVGGRLAVETHDHATGAMFIATASIPLRVP</sequence>
<dbReference type="EC" id="2.7.13.3" evidence="2"/>
<feature type="transmembrane region" description="Helical" evidence="9">
    <location>
        <begin position="6"/>
        <end position="28"/>
    </location>
</feature>
<dbReference type="Gene3D" id="1.20.5.1930">
    <property type="match status" value="1"/>
</dbReference>
<evidence type="ECO:0000259" key="10">
    <source>
        <dbReference type="Pfam" id="PF07730"/>
    </source>
</evidence>
<evidence type="ECO:0000256" key="6">
    <source>
        <dbReference type="ARBA" id="ARBA00022777"/>
    </source>
</evidence>
<dbReference type="PANTHER" id="PTHR24421:SF10">
    <property type="entry name" value="NITRATE_NITRITE SENSOR PROTEIN NARQ"/>
    <property type="match status" value="1"/>
</dbReference>
<evidence type="ECO:0000256" key="7">
    <source>
        <dbReference type="ARBA" id="ARBA00022840"/>
    </source>
</evidence>
<dbReference type="GO" id="GO:0016301">
    <property type="term" value="F:kinase activity"/>
    <property type="evidence" value="ECO:0007669"/>
    <property type="project" value="UniProtKB-KW"/>
</dbReference>
<dbReference type="InterPro" id="IPR036890">
    <property type="entry name" value="HATPase_C_sf"/>
</dbReference>
<keyword evidence="4" id="KW-0808">Transferase</keyword>
<proteinExistence type="predicted"/>
<feature type="transmembrane region" description="Helical" evidence="9">
    <location>
        <begin position="102"/>
        <end position="122"/>
    </location>
</feature>
<feature type="transmembrane region" description="Helical" evidence="9">
    <location>
        <begin position="40"/>
        <end position="59"/>
    </location>
</feature>
<dbReference type="EMBL" id="CP102173">
    <property type="protein sequence ID" value="UUP12045.1"/>
    <property type="molecule type" value="Genomic_DNA"/>
</dbReference>
<dbReference type="Proteomes" id="UP001316184">
    <property type="component" value="Chromosome"/>
</dbReference>
<dbReference type="Gene3D" id="3.30.565.10">
    <property type="entry name" value="Histidine kinase-like ATPase, C-terminal domain"/>
    <property type="match status" value="1"/>
</dbReference>
<dbReference type="InterPro" id="IPR050482">
    <property type="entry name" value="Sensor_HK_TwoCompSys"/>
</dbReference>
<evidence type="ECO:0000256" key="9">
    <source>
        <dbReference type="SAM" id="Phobius"/>
    </source>
</evidence>
<feature type="transmembrane region" description="Helical" evidence="9">
    <location>
        <begin position="65"/>
        <end position="90"/>
    </location>
</feature>
<feature type="transmembrane region" description="Helical" evidence="9">
    <location>
        <begin position="149"/>
        <end position="170"/>
    </location>
</feature>
<keyword evidence="5" id="KW-0547">Nucleotide-binding</keyword>
<dbReference type="RefSeq" id="WP_232399531.1">
    <property type="nucleotide sequence ID" value="NZ_CP102173.1"/>
</dbReference>
<dbReference type="Pfam" id="PF07730">
    <property type="entry name" value="HisKA_3"/>
    <property type="match status" value="1"/>
</dbReference>
<reference evidence="11 12" key="1">
    <citation type="submission" date="2022-08" db="EMBL/GenBank/DDBJ databases">
        <title>novel species in genus Aeromicrobium.</title>
        <authorList>
            <person name="Ye L."/>
        </authorList>
    </citation>
    <scope>NUCLEOTIDE SEQUENCE [LARGE SCALE GENOMIC DNA]</scope>
    <source>
        <strain evidence="12">zg-Y1379</strain>
    </source>
</reference>